<protein>
    <submittedName>
        <fullName evidence="2">Uncharacterized protein</fullName>
    </submittedName>
</protein>
<name>A0A314UJZ5_PRUYE</name>
<accession>A0A314UJZ5</accession>
<dbReference type="STRING" id="2094558.A0A314UJZ5"/>
<evidence type="ECO:0000313" key="2">
    <source>
        <dbReference type="EMBL" id="PQM37288.1"/>
    </source>
</evidence>
<sequence>MEAFVANRLEVALRLAWLSCSNGKKRGVKLKEKMSAAGLAANVYWRKKGCVDSWGNLDLATRGILGLSYCVNRLILEILKGTSSEVGDEMWLFNTGVEQPLRYNHNVFTRKTVPKLVADTEFGSSIIPASLSGESASLVGAFNNLVLLQDIVVMISLCRHSEYDKGKLFYSTLSSISTISDFILRKVRGFLMVILLDCTKLELLAEGDKSLPKKSKAKPSACSRKSKGGPAI</sequence>
<feature type="region of interest" description="Disordered" evidence="1">
    <location>
        <begin position="210"/>
        <end position="232"/>
    </location>
</feature>
<evidence type="ECO:0000256" key="1">
    <source>
        <dbReference type="SAM" id="MobiDB-lite"/>
    </source>
</evidence>
<keyword evidence="3" id="KW-1185">Reference proteome</keyword>
<dbReference type="OrthoDB" id="273917at2759"/>
<gene>
    <name evidence="2" type="ORF">Pyn_36362</name>
</gene>
<dbReference type="Proteomes" id="UP000250321">
    <property type="component" value="Unassembled WGS sequence"/>
</dbReference>
<comment type="caution">
    <text evidence="2">The sequence shown here is derived from an EMBL/GenBank/DDBJ whole genome shotgun (WGS) entry which is preliminary data.</text>
</comment>
<dbReference type="AlphaFoldDB" id="A0A314UJZ5"/>
<reference evidence="2 3" key="1">
    <citation type="submission" date="2018-02" db="EMBL/GenBank/DDBJ databases">
        <title>Draft genome of wild Prunus yedoensis var. nudiflora.</title>
        <authorList>
            <person name="Baek S."/>
            <person name="Kim J.-H."/>
            <person name="Choi K."/>
            <person name="Kim G.-B."/>
            <person name="Cho A."/>
            <person name="Jang H."/>
            <person name="Shin C.-H."/>
            <person name="Yu H.-J."/>
            <person name="Mun J.-H."/>
        </authorList>
    </citation>
    <scope>NUCLEOTIDE SEQUENCE [LARGE SCALE GENOMIC DNA]</scope>
    <source>
        <strain evidence="3">cv. Jeju island</strain>
        <tissue evidence="2">Leaf</tissue>
    </source>
</reference>
<organism evidence="2 3">
    <name type="scientific">Prunus yedoensis var. nudiflora</name>
    <dbReference type="NCBI Taxonomy" id="2094558"/>
    <lineage>
        <taxon>Eukaryota</taxon>
        <taxon>Viridiplantae</taxon>
        <taxon>Streptophyta</taxon>
        <taxon>Embryophyta</taxon>
        <taxon>Tracheophyta</taxon>
        <taxon>Spermatophyta</taxon>
        <taxon>Magnoliopsida</taxon>
        <taxon>eudicotyledons</taxon>
        <taxon>Gunneridae</taxon>
        <taxon>Pentapetalae</taxon>
        <taxon>rosids</taxon>
        <taxon>fabids</taxon>
        <taxon>Rosales</taxon>
        <taxon>Rosaceae</taxon>
        <taxon>Amygdaloideae</taxon>
        <taxon>Amygdaleae</taxon>
        <taxon>Prunus</taxon>
    </lineage>
</organism>
<dbReference type="EMBL" id="PJQY01003472">
    <property type="protein sequence ID" value="PQM37288.1"/>
    <property type="molecule type" value="Genomic_DNA"/>
</dbReference>
<evidence type="ECO:0000313" key="3">
    <source>
        <dbReference type="Proteomes" id="UP000250321"/>
    </source>
</evidence>
<proteinExistence type="predicted"/>